<reference evidence="5" key="1">
    <citation type="journal article" date="2019" name="Int. J. Syst. Evol. Microbiol.">
        <title>The Global Catalogue of Microorganisms (GCM) 10K type strain sequencing project: providing services to taxonomists for standard genome sequencing and annotation.</title>
        <authorList>
            <consortium name="The Broad Institute Genomics Platform"/>
            <consortium name="The Broad Institute Genome Sequencing Center for Infectious Disease"/>
            <person name="Wu L."/>
            <person name="Ma J."/>
        </authorList>
    </citation>
    <scope>NUCLEOTIDE SEQUENCE [LARGE SCALE GENOMIC DNA]</scope>
    <source>
        <strain evidence="5">CGMCC 1.13574</strain>
    </source>
</reference>
<dbReference type="InterPro" id="IPR029052">
    <property type="entry name" value="Metallo-depent_PP-like"/>
</dbReference>
<feature type="signal peptide" evidence="2">
    <location>
        <begin position="1"/>
        <end position="23"/>
    </location>
</feature>
<comment type="similarity">
    <text evidence="1">Belongs to the CapA family.</text>
</comment>
<keyword evidence="2" id="KW-0732">Signal</keyword>
<feature type="domain" description="Capsule synthesis protein CapA" evidence="3">
    <location>
        <begin position="51"/>
        <end position="297"/>
    </location>
</feature>
<keyword evidence="5" id="KW-1185">Reference proteome</keyword>
<dbReference type="RefSeq" id="WP_386048418.1">
    <property type="nucleotide sequence ID" value="NZ_JBHUIO010000011.1"/>
</dbReference>
<evidence type="ECO:0000256" key="1">
    <source>
        <dbReference type="ARBA" id="ARBA00005662"/>
    </source>
</evidence>
<comment type="caution">
    <text evidence="4">The sequence shown here is derived from an EMBL/GenBank/DDBJ whole genome shotgun (WGS) entry which is preliminary data.</text>
</comment>
<dbReference type="Gene3D" id="3.60.21.10">
    <property type="match status" value="1"/>
</dbReference>
<evidence type="ECO:0000259" key="3">
    <source>
        <dbReference type="SMART" id="SM00854"/>
    </source>
</evidence>
<dbReference type="PROSITE" id="PS51257">
    <property type="entry name" value="PROKAR_LIPOPROTEIN"/>
    <property type="match status" value="1"/>
</dbReference>
<dbReference type="EMBL" id="JBHUIO010000011">
    <property type="protein sequence ID" value="MFD2171524.1"/>
    <property type="molecule type" value="Genomic_DNA"/>
</dbReference>
<proteinExistence type="inferred from homology"/>
<evidence type="ECO:0000313" key="4">
    <source>
        <dbReference type="EMBL" id="MFD2171524.1"/>
    </source>
</evidence>
<gene>
    <name evidence="4" type="ORF">ACFSOY_16305</name>
</gene>
<name>A0ABW5A1N7_9BACL</name>
<dbReference type="InterPro" id="IPR019079">
    <property type="entry name" value="Capsule_synth_CapA"/>
</dbReference>
<dbReference type="InterPro" id="IPR052169">
    <property type="entry name" value="CW_Biosynth-Accessory"/>
</dbReference>
<accession>A0ABW5A1N7</accession>
<sequence>MKKAWMIALSIALLIGGSGCSSNQGAPSDPNPQEKPPEVVKEPEEVRSQATLAAIGDILIHSSLYKDAQKADGSYDFRYQFELVKPYLLKPDLAIANQETMIGGVEVGLSDYPMFNSPYEVGDALKDAGIDVVSIANNHSLDAGERGIRSAIKHWNELGIPYVGANESQADQDRIRVVEKNDIKFAILAYTYGTNGIPLPEGKEYLVNLIDPEKMKAAVRKAKEMADVVILNLHAGNEYQRLPSDEQKALVKEMTKEGVDIVLGHHPHVLQPVEWIDNGDGRKSFVIYSLGNFISGQDEIYREIGGILELEVEKVTKGDAKQIILKNPAFLPVWTHKRNWRQYKVYPLADVTPQQLPKAKELYEEINTHMKQWVPELKNTLPKQ</sequence>
<dbReference type="SUPFAM" id="SSF56300">
    <property type="entry name" value="Metallo-dependent phosphatases"/>
    <property type="match status" value="1"/>
</dbReference>
<evidence type="ECO:0000256" key="2">
    <source>
        <dbReference type="SAM" id="SignalP"/>
    </source>
</evidence>
<organism evidence="4 5">
    <name type="scientific">Tumebacillus lipolyticus</name>
    <dbReference type="NCBI Taxonomy" id="1280370"/>
    <lineage>
        <taxon>Bacteria</taxon>
        <taxon>Bacillati</taxon>
        <taxon>Bacillota</taxon>
        <taxon>Bacilli</taxon>
        <taxon>Bacillales</taxon>
        <taxon>Alicyclobacillaceae</taxon>
        <taxon>Tumebacillus</taxon>
    </lineage>
</organism>
<feature type="chain" id="PRO_5046873357" evidence="2">
    <location>
        <begin position="24"/>
        <end position="384"/>
    </location>
</feature>
<evidence type="ECO:0000313" key="5">
    <source>
        <dbReference type="Proteomes" id="UP001597343"/>
    </source>
</evidence>
<dbReference type="Pfam" id="PF09587">
    <property type="entry name" value="PGA_cap"/>
    <property type="match status" value="1"/>
</dbReference>
<dbReference type="PANTHER" id="PTHR33393:SF12">
    <property type="entry name" value="CAPSULE BIOSYNTHESIS PROTEIN CAPA"/>
    <property type="match status" value="1"/>
</dbReference>
<dbReference type="Proteomes" id="UP001597343">
    <property type="component" value="Unassembled WGS sequence"/>
</dbReference>
<dbReference type="CDD" id="cd07381">
    <property type="entry name" value="MPP_CapA"/>
    <property type="match status" value="1"/>
</dbReference>
<dbReference type="SMART" id="SM00854">
    <property type="entry name" value="PGA_cap"/>
    <property type="match status" value="1"/>
</dbReference>
<dbReference type="PANTHER" id="PTHR33393">
    <property type="entry name" value="POLYGLUTAMINE SYNTHESIS ACCESSORY PROTEIN RV0574C-RELATED"/>
    <property type="match status" value="1"/>
</dbReference>
<protein>
    <submittedName>
        <fullName evidence="4">CapA family protein</fullName>
    </submittedName>
</protein>